<dbReference type="InterPro" id="IPR021109">
    <property type="entry name" value="Peptidase_aspartic_dom_sf"/>
</dbReference>
<evidence type="ECO:0000313" key="5">
    <source>
        <dbReference type="Proteomes" id="UP001501920"/>
    </source>
</evidence>
<keyword evidence="5" id="KW-1185">Reference proteome</keyword>
<dbReference type="Pfam" id="PF00026">
    <property type="entry name" value="Asp"/>
    <property type="match status" value="1"/>
</dbReference>
<dbReference type="PANTHER" id="PTHR47966">
    <property type="entry name" value="BETA-SITE APP-CLEAVING ENZYME, ISOFORM A-RELATED"/>
    <property type="match status" value="1"/>
</dbReference>
<dbReference type="GO" id="GO:0004190">
    <property type="term" value="F:aspartic-type endopeptidase activity"/>
    <property type="evidence" value="ECO:0007669"/>
    <property type="project" value="InterPro"/>
</dbReference>
<dbReference type="PANTHER" id="PTHR47966:SF51">
    <property type="entry name" value="BETA-SITE APP-CLEAVING ENZYME, ISOFORM A-RELATED"/>
    <property type="match status" value="1"/>
</dbReference>
<dbReference type="SUPFAM" id="SSF50630">
    <property type="entry name" value="Acid proteases"/>
    <property type="match status" value="1"/>
</dbReference>
<dbReference type="Proteomes" id="UP001501920">
    <property type="component" value="Chromosome 28"/>
</dbReference>
<reference evidence="4" key="2">
    <citation type="submission" date="2025-08" db="UniProtKB">
        <authorList>
            <consortium name="Ensembl"/>
        </authorList>
    </citation>
    <scope>IDENTIFICATION</scope>
</reference>
<dbReference type="AlphaFoldDB" id="A0AAR2M527"/>
<dbReference type="Ensembl" id="ENSPNAT00000071483.1">
    <property type="protein sequence ID" value="ENSPNAP00000082414.1"/>
    <property type="gene ID" value="ENSPNAG00000033837.1"/>
</dbReference>
<accession>A0AAR2M527</accession>
<dbReference type="InterPro" id="IPR001461">
    <property type="entry name" value="Aspartic_peptidase_A1"/>
</dbReference>
<feature type="disulfide bond" evidence="2">
    <location>
        <begin position="48"/>
        <end position="58"/>
    </location>
</feature>
<reference evidence="4 5" key="1">
    <citation type="submission" date="2020-10" db="EMBL/GenBank/DDBJ databases">
        <title>Pygocentrus nattereri (red-bellied piranha) genome, fPygNat1, primary haplotype.</title>
        <authorList>
            <person name="Myers G."/>
            <person name="Meyer A."/>
            <person name="Karagic N."/>
            <person name="Pippel M."/>
            <person name="Winkler S."/>
            <person name="Tracey A."/>
            <person name="Wood J."/>
            <person name="Formenti G."/>
            <person name="Howe K."/>
            <person name="Fedrigo O."/>
            <person name="Jarvis E.D."/>
        </authorList>
    </citation>
    <scope>NUCLEOTIDE SEQUENCE [LARGE SCALE GENOMIC DNA]</scope>
</reference>
<dbReference type="GO" id="GO:0006508">
    <property type="term" value="P:proteolysis"/>
    <property type="evidence" value="ECO:0007669"/>
    <property type="project" value="InterPro"/>
</dbReference>
<dbReference type="InterPro" id="IPR001969">
    <property type="entry name" value="Aspartic_peptidase_AS"/>
</dbReference>
<evidence type="ECO:0000313" key="4">
    <source>
        <dbReference type="Ensembl" id="ENSPNAP00000082414.1"/>
    </source>
</evidence>
<evidence type="ECO:0000256" key="2">
    <source>
        <dbReference type="PIRSR" id="PIRSR601461-2"/>
    </source>
</evidence>
<comment type="similarity">
    <text evidence="1">Belongs to the peptidase A1 family.</text>
</comment>
<dbReference type="PROSITE" id="PS00141">
    <property type="entry name" value="ASP_PROTEASE"/>
    <property type="match status" value="1"/>
</dbReference>
<sequence>MGIIHLQICYCSSQMSYYGEISIGTPGQTFTVIFDSGSSNLWVPSVSCTDYACRKYRCEHKGH</sequence>
<organism evidence="4 5">
    <name type="scientific">Pygocentrus nattereri</name>
    <name type="common">Red-bellied piranha</name>
    <dbReference type="NCBI Taxonomy" id="42514"/>
    <lineage>
        <taxon>Eukaryota</taxon>
        <taxon>Metazoa</taxon>
        <taxon>Chordata</taxon>
        <taxon>Craniata</taxon>
        <taxon>Vertebrata</taxon>
        <taxon>Euteleostomi</taxon>
        <taxon>Actinopterygii</taxon>
        <taxon>Neopterygii</taxon>
        <taxon>Teleostei</taxon>
        <taxon>Ostariophysi</taxon>
        <taxon>Characiformes</taxon>
        <taxon>Characoidei</taxon>
        <taxon>Pygocentrus</taxon>
    </lineage>
</organism>
<dbReference type="GeneTree" id="ENSGT00940000178804"/>
<reference evidence="4" key="3">
    <citation type="submission" date="2025-09" db="UniProtKB">
        <authorList>
            <consortium name="Ensembl"/>
        </authorList>
    </citation>
    <scope>IDENTIFICATION</scope>
</reference>
<protein>
    <recommendedName>
        <fullName evidence="3">Peptidase A1 domain-containing protein</fullName>
    </recommendedName>
</protein>
<dbReference type="PROSITE" id="PS51767">
    <property type="entry name" value="PEPTIDASE_A1"/>
    <property type="match status" value="1"/>
</dbReference>
<dbReference type="Gene3D" id="2.40.70.10">
    <property type="entry name" value="Acid Proteases"/>
    <property type="match status" value="1"/>
</dbReference>
<name>A0AAR2M527_PYGNA</name>
<keyword evidence="2" id="KW-1015">Disulfide bond</keyword>
<feature type="domain" description="Peptidase A1" evidence="3">
    <location>
        <begin position="17"/>
        <end position="63"/>
    </location>
</feature>
<evidence type="ECO:0000256" key="1">
    <source>
        <dbReference type="ARBA" id="ARBA00007447"/>
    </source>
</evidence>
<dbReference type="InterPro" id="IPR033121">
    <property type="entry name" value="PEPTIDASE_A1"/>
</dbReference>
<proteinExistence type="inferred from homology"/>
<evidence type="ECO:0000259" key="3">
    <source>
        <dbReference type="PROSITE" id="PS51767"/>
    </source>
</evidence>